<organism evidence="2 3">
    <name type="scientific">Cyclostephanos tholiformis</name>
    <dbReference type="NCBI Taxonomy" id="382380"/>
    <lineage>
        <taxon>Eukaryota</taxon>
        <taxon>Sar</taxon>
        <taxon>Stramenopiles</taxon>
        <taxon>Ochrophyta</taxon>
        <taxon>Bacillariophyta</taxon>
        <taxon>Coscinodiscophyceae</taxon>
        <taxon>Thalassiosirophycidae</taxon>
        <taxon>Stephanodiscales</taxon>
        <taxon>Stephanodiscaceae</taxon>
        <taxon>Cyclostephanos</taxon>
    </lineage>
</organism>
<dbReference type="Proteomes" id="UP001530377">
    <property type="component" value="Unassembled WGS sequence"/>
</dbReference>
<proteinExistence type="predicted"/>
<evidence type="ECO:0000313" key="3">
    <source>
        <dbReference type="Proteomes" id="UP001530377"/>
    </source>
</evidence>
<dbReference type="InterPro" id="IPR029058">
    <property type="entry name" value="AB_hydrolase_fold"/>
</dbReference>
<accession>A0ABD3REF4</accession>
<dbReference type="AlphaFoldDB" id="A0ABD3REF4"/>
<keyword evidence="3" id="KW-1185">Reference proteome</keyword>
<evidence type="ECO:0000313" key="2">
    <source>
        <dbReference type="EMBL" id="KAL3811404.1"/>
    </source>
</evidence>
<evidence type="ECO:0000256" key="1">
    <source>
        <dbReference type="SAM" id="MobiDB-lite"/>
    </source>
</evidence>
<dbReference type="EMBL" id="JALLPB020000263">
    <property type="protein sequence ID" value="KAL3811404.1"/>
    <property type="molecule type" value="Genomic_DNA"/>
</dbReference>
<sequence>MTDILADRVTTPSTATEGTDRDFSREIHDVEIVGRLYHSAILASSRYLDEVGLTRDHLGFTVLLALCRASADESSSLSSTSFVSSEGTVDVEVEKEEEREGMARLDAALSDHFNGIIAPGCRFMFSRRHGIVPSPLPVRDGVDGEARGRSGRLYESRIRAASRPYSRISLVGDSMGGSAALLFSHLATDAVVAFSPQVDLECDVSHVGRSDMTPGVRSKFRDTLYSSVGSALDAGVNVIVHRGTEESDVRHTDLLEDRFTSLRVKEGAVRDEGGEDGDGILRIVEHPDCLHHQIAVHLKGRGMLTRVLSRDLLGGDRA</sequence>
<feature type="region of interest" description="Disordered" evidence="1">
    <location>
        <begin position="1"/>
        <end position="22"/>
    </location>
</feature>
<comment type="caution">
    <text evidence="2">The sequence shown here is derived from an EMBL/GenBank/DDBJ whole genome shotgun (WGS) entry which is preliminary data.</text>
</comment>
<protein>
    <submittedName>
        <fullName evidence="2">Uncharacterized protein</fullName>
    </submittedName>
</protein>
<dbReference type="SUPFAM" id="SSF53474">
    <property type="entry name" value="alpha/beta-Hydrolases"/>
    <property type="match status" value="1"/>
</dbReference>
<gene>
    <name evidence="2" type="ORF">ACHAXA_005305</name>
</gene>
<reference evidence="2 3" key="1">
    <citation type="submission" date="2024-10" db="EMBL/GenBank/DDBJ databases">
        <title>Updated reference genomes for cyclostephanoid diatoms.</title>
        <authorList>
            <person name="Roberts W.R."/>
            <person name="Alverson A.J."/>
        </authorList>
    </citation>
    <scope>NUCLEOTIDE SEQUENCE [LARGE SCALE GENOMIC DNA]</scope>
    <source>
        <strain evidence="2 3">AJA228-03</strain>
    </source>
</reference>
<name>A0ABD3REF4_9STRA</name>